<sequence>MMLSYADVENFVSESRGIKESGLNFSIVTGETTEDMSMGLFIPSSDRDLFEAIHKGAIGSLWLKAAELPAWLPNHFPLFLTDNLTIAALTILDHYYYNTKQEEWGTMTKFIFRDKEKNETYKITNRLQYSETRDLAYRSLLTKGGDFR</sequence>
<dbReference type="Proteomes" id="UP000325054">
    <property type="component" value="Unassembled WGS sequence"/>
</dbReference>
<comment type="caution">
    <text evidence="1">The sequence shown here is derived from an EMBL/GenBank/DDBJ whole genome shotgun (WGS) entry which is preliminary data.</text>
</comment>
<protein>
    <submittedName>
        <fullName evidence="1">Uncharacterized protein</fullName>
    </submittedName>
</protein>
<accession>A0A5D4TSF1</accession>
<dbReference type="OrthoDB" id="2966672at2"/>
<dbReference type="RefSeq" id="WP_148992147.1">
    <property type="nucleotide sequence ID" value="NZ_VTEW01000010.1"/>
</dbReference>
<gene>
    <name evidence="1" type="ORF">FZC80_13725</name>
</gene>
<dbReference type="EMBL" id="VTEW01000010">
    <property type="protein sequence ID" value="TYS77154.1"/>
    <property type="molecule type" value="Genomic_DNA"/>
</dbReference>
<dbReference type="AlphaFoldDB" id="A0A5D4TSF1"/>
<evidence type="ECO:0000313" key="1">
    <source>
        <dbReference type="EMBL" id="TYS77154.1"/>
    </source>
</evidence>
<name>A0A5D4TSF1_9BACI</name>
<evidence type="ECO:0000313" key="2">
    <source>
        <dbReference type="Proteomes" id="UP000325054"/>
    </source>
</evidence>
<reference evidence="1 2" key="1">
    <citation type="submission" date="2019-08" db="EMBL/GenBank/DDBJ databases">
        <title>Bacillus genomes from the desert of Cuatro Cienegas, Coahuila.</title>
        <authorList>
            <person name="Olmedo-Alvarez G."/>
        </authorList>
    </citation>
    <scope>NUCLEOTIDE SEQUENCE [LARGE SCALE GENOMIC DNA]</scope>
    <source>
        <strain evidence="1 2">CH451a_14T</strain>
    </source>
</reference>
<proteinExistence type="predicted"/>
<organism evidence="1 2">
    <name type="scientific">Rossellomorea aquimaris</name>
    <dbReference type="NCBI Taxonomy" id="189382"/>
    <lineage>
        <taxon>Bacteria</taxon>
        <taxon>Bacillati</taxon>
        <taxon>Bacillota</taxon>
        <taxon>Bacilli</taxon>
        <taxon>Bacillales</taxon>
        <taxon>Bacillaceae</taxon>
        <taxon>Rossellomorea</taxon>
    </lineage>
</organism>